<feature type="region of interest" description="Disordered" evidence="3">
    <location>
        <begin position="1"/>
        <end position="47"/>
    </location>
</feature>
<accession>A0A8H7RE17</accession>
<dbReference type="InterPro" id="IPR003888">
    <property type="entry name" value="FYrich_N"/>
</dbReference>
<evidence type="ECO:0000256" key="1">
    <source>
        <dbReference type="ARBA" id="ARBA00004123"/>
    </source>
</evidence>
<comment type="subcellular location">
    <subcellularLocation>
        <location evidence="1">Nucleus</location>
    </subcellularLocation>
</comment>
<gene>
    <name evidence="4" type="ORF">INT46_001361</name>
</gene>
<dbReference type="AlphaFoldDB" id="A0A8H7RE17"/>
<protein>
    <submittedName>
        <fullName evidence="4">Uncharacterized protein</fullName>
    </submittedName>
</protein>
<keyword evidence="2" id="KW-0539">Nucleus</keyword>
<dbReference type="InterPro" id="IPR003889">
    <property type="entry name" value="FYrich_C"/>
</dbReference>
<dbReference type="SMART" id="SM00541">
    <property type="entry name" value="FYRN"/>
    <property type="match status" value="1"/>
</dbReference>
<proteinExistence type="predicted"/>
<dbReference type="PROSITE" id="PS51543">
    <property type="entry name" value="FYRC"/>
    <property type="match status" value="1"/>
</dbReference>
<evidence type="ECO:0000256" key="3">
    <source>
        <dbReference type="SAM" id="MobiDB-lite"/>
    </source>
</evidence>
<sequence length="327" mass="37121">MENQSVPQHSLAELAKKPLNGLKEQQQQQQQQQKRASNNSDATAEALESNIQKLLEKNSDLTRQLENSLIKISRLRKQRSVLLDVIVKADKNDYADDDDNDSELSAGDLDSDVFSSDEDTHISTISTSTSKKRHLKDEDSPENPPVAKRKKTAQAPGSSSQDKAGQPKRQRSNKPIDVKKDEHGNYILPVQLGRVKLLSLGEIIPEPDFYSQTHIFPIGYAIQRTFRSMVQEDVFTMYTCTIERDEENNKPVFCIQGEDAPEIEIRKPTPTDAWAEVLRRSNILRKKVYKNTVSGPEYYGLSSATIRKMVQELPRARECAGYQWTDF</sequence>
<evidence type="ECO:0000313" key="4">
    <source>
        <dbReference type="EMBL" id="KAG2208635.1"/>
    </source>
</evidence>
<dbReference type="PROSITE" id="PS51542">
    <property type="entry name" value="FYRN"/>
    <property type="match status" value="1"/>
</dbReference>
<organism evidence="4 5">
    <name type="scientific">Mucor plumbeus</name>
    <dbReference type="NCBI Taxonomy" id="97098"/>
    <lineage>
        <taxon>Eukaryota</taxon>
        <taxon>Fungi</taxon>
        <taxon>Fungi incertae sedis</taxon>
        <taxon>Mucoromycota</taxon>
        <taxon>Mucoromycotina</taxon>
        <taxon>Mucoromycetes</taxon>
        <taxon>Mucorales</taxon>
        <taxon>Mucorineae</taxon>
        <taxon>Mucoraceae</taxon>
        <taxon>Mucor</taxon>
    </lineage>
</organism>
<reference evidence="4" key="1">
    <citation type="submission" date="2020-12" db="EMBL/GenBank/DDBJ databases">
        <title>Metabolic potential, ecology and presence of endohyphal bacteria is reflected in genomic diversity of Mucoromycotina.</title>
        <authorList>
            <person name="Muszewska A."/>
            <person name="Okrasinska A."/>
            <person name="Steczkiewicz K."/>
            <person name="Drgas O."/>
            <person name="Orlowska M."/>
            <person name="Perlinska-Lenart U."/>
            <person name="Aleksandrzak-Piekarczyk T."/>
            <person name="Szatraj K."/>
            <person name="Zielenkiewicz U."/>
            <person name="Pilsyk S."/>
            <person name="Malc E."/>
            <person name="Mieczkowski P."/>
            <person name="Kruszewska J.S."/>
            <person name="Biernat P."/>
            <person name="Pawlowska J."/>
        </authorList>
    </citation>
    <scope>NUCLEOTIDE SEQUENCE</scope>
    <source>
        <strain evidence="4">CBS 226.32</strain>
    </source>
</reference>
<name>A0A8H7RE17_9FUNG</name>
<dbReference type="Pfam" id="PF05964">
    <property type="entry name" value="FYRN"/>
    <property type="match status" value="1"/>
</dbReference>
<dbReference type="GO" id="GO:0051726">
    <property type="term" value="P:regulation of cell cycle"/>
    <property type="evidence" value="ECO:0007669"/>
    <property type="project" value="TreeGrafter"/>
</dbReference>
<dbReference type="Gene3D" id="3.30.160.360">
    <property type="match status" value="1"/>
</dbReference>
<dbReference type="EMBL" id="JAEPRC010000109">
    <property type="protein sequence ID" value="KAG2208635.1"/>
    <property type="molecule type" value="Genomic_DNA"/>
</dbReference>
<dbReference type="Pfam" id="PF05965">
    <property type="entry name" value="FYRC"/>
    <property type="match status" value="1"/>
</dbReference>
<dbReference type="OrthoDB" id="285793at2759"/>
<keyword evidence="5" id="KW-1185">Reference proteome</keyword>
<feature type="region of interest" description="Disordered" evidence="3">
    <location>
        <begin position="92"/>
        <end position="182"/>
    </location>
</feature>
<evidence type="ECO:0000313" key="5">
    <source>
        <dbReference type="Proteomes" id="UP000650833"/>
    </source>
</evidence>
<comment type="caution">
    <text evidence="4">The sequence shown here is derived from an EMBL/GenBank/DDBJ whole genome shotgun (WGS) entry which is preliminary data.</text>
</comment>
<dbReference type="InterPro" id="IPR040092">
    <property type="entry name" value="TBRG1"/>
</dbReference>
<dbReference type="GO" id="GO:0005634">
    <property type="term" value="C:nucleus"/>
    <property type="evidence" value="ECO:0007669"/>
    <property type="project" value="UniProtKB-SubCell"/>
</dbReference>
<evidence type="ECO:0000256" key="2">
    <source>
        <dbReference type="ARBA" id="ARBA00023242"/>
    </source>
</evidence>
<dbReference type="PANTHER" id="PTHR22715">
    <property type="entry name" value="TRANSFORMING GROWTH FACTOR BETA REGULATED GENE 1"/>
    <property type="match status" value="1"/>
</dbReference>
<dbReference type="PANTHER" id="PTHR22715:SF0">
    <property type="entry name" value="TRANSFORMING GROWTH FACTOR BETA REGULATOR 1"/>
    <property type="match status" value="1"/>
</dbReference>
<dbReference type="Proteomes" id="UP000650833">
    <property type="component" value="Unassembled WGS sequence"/>
</dbReference>